<evidence type="ECO:0000313" key="10">
    <source>
        <dbReference type="Proteomes" id="UP000043763"/>
    </source>
</evidence>
<dbReference type="EMBL" id="CVLB01000001">
    <property type="protein sequence ID" value="CRF34133.1"/>
    <property type="molecule type" value="Genomic_DNA"/>
</dbReference>
<evidence type="ECO:0000259" key="7">
    <source>
        <dbReference type="PROSITE" id="PS50111"/>
    </source>
</evidence>
<dbReference type="RefSeq" id="WP_048595054.1">
    <property type="nucleotide sequence ID" value="NZ_CVLB01000001.1"/>
</dbReference>
<keyword evidence="6" id="KW-0812">Transmembrane</keyword>
<dbReference type="GO" id="GO:0004888">
    <property type="term" value="F:transmembrane signaling receptor activity"/>
    <property type="evidence" value="ECO:0007669"/>
    <property type="project" value="InterPro"/>
</dbReference>
<feature type="coiled-coil region" evidence="5">
    <location>
        <begin position="450"/>
        <end position="477"/>
    </location>
</feature>
<evidence type="ECO:0000256" key="1">
    <source>
        <dbReference type="ARBA" id="ARBA00004370"/>
    </source>
</evidence>
<feature type="domain" description="HAMP" evidence="8">
    <location>
        <begin position="249"/>
        <end position="304"/>
    </location>
</feature>
<dbReference type="Pfam" id="PF00015">
    <property type="entry name" value="MCPsignal"/>
    <property type="match status" value="1"/>
</dbReference>
<keyword evidence="10" id="KW-1185">Reference proteome</keyword>
<dbReference type="Gene3D" id="1.10.287.950">
    <property type="entry name" value="Methyl-accepting chemotaxis protein"/>
    <property type="match status" value="1"/>
</dbReference>
<feature type="domain" description="Methyl-accepting transducer" evidence="7">
    <location>
        <begin position="309"/>
        <end position="538"/>
    </location>
</feature>
<evidence type="ECO:0000259" key="8">
    <source>
        <dbReference type="PROSITE" id="PS50885"/>
    </source>
</evidence>
<dbReference type="PANTHER" id="PTHR43531">
    <property type="entry name" value="PROTEIN ICFG"/>
    <property type="match status" value="1"/>
</dbReference>
<keyword evidence="5" id="KW-0175">Coiled coil</keyword>
<evidence type="ECO:0000256" key="5">
    <source>
        <dbReference type="SAM" id="Coils"/>
    </source>
</evidence>
<dbReference type="SUPFAM" id="SSF58104">
    <property type="entry name" value="Methyl-accepting chemotaxis protein (MCP) signaling domain"/>
    <property type="match status" value="1"/>
</dbReference>
<dbReference type="FunFam" id="1.10.287.950:FF:000001">
    <property type="entry name" value="Methyl-accepting chemotaxis sensory transducer"/>
    <property type="match status" value="1"/>
</dbReference>
<dbReference type="PRINTS" id="PR00260">
    <property type="entry name" value="CHEMTRNSDUCR"/>
</dbReference>
<dbReference type="SMART" id="SM00283">
    <property type="entry name" value="MA"/>
    <property type="match status" value="1"/>
</dbReference>
<dbReference type="Pfam" id="PF00672">
    <property type="entry name" value="HAMP"/>
    <property type="match status" value="1"/>
</dbReference>
<feature type="transmembrane region" description="Helical" evidence="6">
    <location>
        <begin position="7"/>
        <end position="26"/>
    </location>
</feature>
<dbReference type="OrthoDB" id="334703at2"/>
<evidence type="ECO:0000256" key="4">
    <source>
        <dbReference type="PROSITE-ProRule" id="PRU00284"/>
    </source>
</evidence>
<feature type="transmembrane region" description="Helical" evidence="6">
    <location>
        <begin position="227"/>
        <end position="247"/>
    </location>
</feature>
<keyword evidence="4" id="KW-0807">Transducer</keyword>
<evidence type="ECO:0000313" key="9">
    <source>
        <dbReference type="EMBL" id="CRF34133.1"/>
    </source>
</evidence>
<keyword evidence="6" id="KW-1133">Transmembrane helix</keyword>
<dbReference type="PANTHER" id="PTHR43531:SF14">
    <property type="entry name" value="METHYL-ACCEPTING CHEMOTAXIS PROTEIN I-RELATED"/>
    <property type="match status" value="1"/>
</dbReference>
<dbReference type="SMART" id="SM00304">
    <property type="entry name" value="HAMP"/>
    <property type="match status" value="1"/>
</dbReference>
<dbReference type="InterPro" id="IPR004089">
    <property type="entry name" value="MCPsignal_dom"/>
</dbReference>
<dbReference type="InterPro" id="IPR004090">
    <property type="entry name" value="Chemotax_Me-accpt_rcpt"/>
</dbReference>
<proteinExistence type="inferred from homology"/>
<accession>A0A0G4K8J7</accession>
<dbReference type="AlphaFoldDB" id="A0A0G4K8J7"/>
<reference evidence="10" key="1">
    <citation type="submission" date="2015-04" db="EMBL/GenBank/DDBJ databases">
        <authorList>
            <person name="Mushtaq Mamoona"/>
        </authorList>
    </citation>
    <scope>NUCLEOTIDE SEQUENCE [LARGE SCALE GENOMIC DNA]</scope>
    <source>
        <strain evidence="10">AN4859/03</strain>
    </source>
</reference>
<dbReference type="GO" id="GO:0006935">
    <property type="term" value="P:chemotaxis"/>
    <property type="evidence" value="ECO:0007669"/>
    <property type="project" value="InterPro"/>
</dbReference>
<protein>
    <submittedName>
        <fullName evidence="9">Methyl-accepting chemotaxis protein</fullName>
    </submittedName>
</protein>
<dbReference type="PROSITE" id="PS50885">
    <property type="entry name" value="HAMP"/>
    <property type="match status" value="1"/>
</dbReference>
<dbReference type="CDD" id="cd11386">
    <property type="entry name" value="MCP_signal"/>
    <property type="match status" value="1"/>
</dbReference>
<dbReference type="GO" id="GO:0005886">
    <property type="term" value="C:plasma membrane"/>
    <property type="evidence" value="ECO:0007669"/>
    <property type="project" value="TreeGrafter"/>
</dbReference>
<name>A0A0G4K8J7_9SPIR</name>
<dbReference type="Proteomes" id="UP000043763">
    <property type="component" value="Unassembled WGS sequence"/>
</dbReference>
<dbReference type="GO" id="GO:0007165">
    <property type="term" value="P:signal transduction"/>
    <property type="evidence" value="ECO:0007669"/>
    <property type="project" value="UniProtKB-KW"/>
</dbReference>
<gene>
    <name evidence="9" type="ORF">BRSU_1897</name>
</gene>
<organism evidence="9 10">
    <name type="scientific">Brachyspira suanatina</name>
    <dbReference type="NCBI Taxonomy" id="381802"/>
    <lineage>
        <taxon>Bacteria</taxon>
        <taxon>Pseudomonadati</taxon>
        <taxon>Spirochaetota</taxon>
        <taxon>Spirochaetia</taxon>
        <taxon>Brachyspirales</taxon>
        <taxon>Brachyspiraceae</taxon>
        <taxon>Brachyspira</taxon>
    </lineage>
</organism>
<dbReference type="InterPro" id="IPR051310">
    <property type="entry name" value="MCP_chemotaxis"/>
</dbReference>
<comment type="similarity">
    <text evidence="3">Belongs to the methyl-accepting chemotaxis (MCP) protein family.</text>
</comment>
<sequence>MKIKTRFIIFGIYTFIVTILLIYLQFRIVRSVTGYSNIYQHTIKSSAIAREYQQNSAYLTQFVRSYVATANQKYEQAYNDCIGISGGTKPTPMNYDRGLYWSLYLGSGTKPYQDGQTKSYADVMKELNFSQDMFDLLALSKSRSEELVKLEVQAMDIIKSIPRNADGTIPDEYKIRQLEAIELVNGDEYERRVSEIMTPISQFFDKLENDNAIKLRAAAYEVRNDTILFFIGLLLVGSSVVVFLASLGKTIGKNLRLCVELASEISNGNLTAEIDERLCKGNGEFASLLKSFKDMILHLREIISRVLQSSKEISEAATEIAQGNTDLSTRTEMQASHLEETASSMEQIASTIKSSADNSVRGNQMMQDSEKSVQEAGEIIEATTNNIELVFEASNKITDITKIIENIAFQTNILALNAAVEAARAGEQGKGFAVVASEVRNLAQTSQSSVKDITSLIADANEKIKTATETARKSKEIFMDIEQKIEDTSRIMQDISAMAVEQQAGVDQVNIAVSQMDQSTQQNAALVEQATASSEGLMGQAKELVDLMHFFKV</sequence>
<evidence type="ECO:0000256" key="3">
    <source>
        <dbReference type="ARBA" id="ARBA00029447"/>
    </source>
</evidence>
<comment type="subcellular location">
    <subcellularLocation>
        <location evidence="1">Membrane</location>
    </subcellularLocation>
</comment>
<keyword evidence="2" id="KW-0488">Methylation</keyword>
<evidence type="ECO:0000256" key="2">
    <source>
        <dbReference type="ARBA" id="ARBA00022481"/>
    </source>
</evidence>
<dbReference type="InterPro" id="IPR003660">
    <property type="entry name" value="HAMP_dom"/>
</dbReference>
<dbReference type="PROSITE" id="PS50111">
    <property type="entry name" value="CHEMOTAXIS_TRANSDUC_2"/>
    <property type="match status" value="1"/>
</dbReference>
<evidence type="ECO:0000256" key="6">
    <source>
        <dbReference type="SAM" id="Phobius"/>
    </source>
</evidence>
<keyword evidence="6" id="KW-0472">Membrane</keyword>